<dbReference type="PANTHER" id="PTHR27006">
    <property type="entry name" value="PROMASTIGOTE SURFACE ANTIGEN PROTEIN PSA"/>
    <property type="match status" value="1"/>
</dbReference>
<dbReference type="EMBL" id="JANJYJ010000008">
    <property type="protein sequence ID" value="KAK3195333.1"/>
    <property type="molecule type" value="Genomic_DNA"/>
</dbReference>
<evidence type="ECO:0000313" key="1">
    <source>
        <dbReference type="EMBL" id="KAK3195333.1"/>
    </source>
</evidence>
<gene>
    <name evidence="1" type="ORF">Dsin_026643</name>
</gene>
<comment type="caution">
    <text evidence="1">The sequence shown here is derived from an EMBL/GenBank/DDBJ whole genome shotgun (WGS) entry which is preliminary data.</text>
</comment>
<name>A0AAE0DY82_9ROSI</name>
<dbReference type="PANTHER" id="PTHR27006:SF606">
    <property type="entry name" value="INTERLEUKIN-1 RECEPTOR-ASSOCIATED KINASE 4"/>
    <property type="match status" value="1"/>
</dbReference>
<proteinExistence type="predicted"/>
<dbReference type="Gene3D" id="1.10.510.10">
    <property type="entry name" value="Transferase(Phosphotransferase) domain 1"/>
    <property type="match status" value="1"/>
</dbReference>
<protein>
    <submittedName>
        <fullName evidence="1">Uncharacterized protein</fullName>
    </submittedName>
</protein>
<sequence>MKYDTTSAFYTTRILIPSLVSTVTTEPRFDQTQGTTNRIVGTYFGVPVLEIITGKNTSNFYQTDGAEDLLNYAWKHWRDGTPMQLLDSTLTDSYLRNEVIRCIHIGLLCVQEDPATRPTMATVVPMLNSYSVTLPLTQQPVFFYGTRTDLGKQFTMGTDSDQFNDSSITEVYTR</sequence>
<dbReference type="Proteomes" id="UP001281410">
    <property type="component" value="Unassembled WGS sequence"/>
</dbReference>
<dbReference type="AlphaFoldDB" id="A0AAE0DY82"/>
<organism evidence="1 2">
    <name type="scientific">Dipteronia sinensis</name>
    <dbReference type="NCBI Taxonomy" id="43782"/>
    <lineage>
        <taxon>Eukaryota</taxon>
        <taxon>Viridiplantae</taxon>
        <taxon>Streptophyta</taxon>
        <taxon>Embryophyta</taxon>
        <taxon>Tracheophyta</taxon>
        <taxon>Spermatophyta</taxon>
        <taxon>Magnoliopsida</taxon>
        <taxon>eudicotyledons</taxon>
        <taxon>Gunneridae</taxon>
        <taxon>Pentapetalae</taxon>
        <taxon>rosids</taxon>
        <taxon>malvids</taxon>
        <taxon>Sapindales</taxon>
        <taxon>Sapindaceae</taxon>
        <taxon>Hippocastanoideae</taxon>
        <taxon>Acereae</taxon>
        <taxon>Dipteronia</taxon>
    </lineage>
</organism>
<dbReference type="InterPro" id="IPR011009">
    <property type="entry name" value="Kinase-like_dom_sf"/>
</dbReference>
<evidence type="ECO:0000313" key="2">
    <source>
        <dbReference type="Proteomes" id="UP001281410"/>
    </source>
</evidence>
<accession>A0AAE0DY82</accession>
<keyword evidence="2" id="KW-1185">Reference proteome</keyword>
<dbReference type="SUPFAM" id="SSF56112">
    <property type="entry name" value="Protein kinase-like (PK-like)"/>
    <property type="match status" value="1"/>
</dbReference>
<reference evidence="1" key="1">
    <citation type="journal article" date="2023" name="Plant J.">
        <title>Genome sequences and population genomics provide insights into the demographic history, inbreeding, and mutation load of two 'living fossil' tree species of Dipteronia.</title>
        <authorList>
            <person name="Feng Y."/>
            <person name="Comes H.P."/>
            <person name="Chen J."/>
            <person name="Zhu S."/>
            <person name="Lu R."/>
            <person name="Zhang X."/>
            <person name="Li P."/>
            <person name="Qiu J."/>
            <person name="Olsen K.M."/>
            <person name="Qiu Y."/>
        </authorList>
    </citation>
    <scope>NUCLEOTIDE SEQUENCE</scope>
    <source>
        <strain evidence="1">NBL</strain>
    </source>
</reference>